<keyword evidence="2" id="KW-1185">Reference proteome</keyword>
<evidence type="ECO:0000313" key="2">
    <source>
        <dbReference type="Proteomes" id="UP001221898"/>
    </source>
</evidence>
<protein>
    <submittedName>
        <fullName evidence="1">Uncharacterized protein</fullName>
    </submittedName>
</protein>
<dbReference type="AlphaFoldDB" id="A0AAD7VXB1"/>
<gene>
    <name evidence="1" type="ORF">AAFF_G00088960</name>
</gene>
<dbReference type="Proteomes" id="UP001221898">
    <property type="component" value="Unassembled WGS sequence"/>
</dbReference>
<sequence length="137" mass="15522">MDIATSAGSVNPQLDVVEPRIQDGYIVENIEIPLDNVKATTVSWRTCHRGDLLIAVLGCNNIRSIEMKPFVMYQRVISAQQPMMRRQKNMTDRLGQEEIRKSHRQIHTVISDEKHGVRSCHLHIHVFGRQAADVAPG</sequence>
<proteinExistence type="predicted"/>
<dbReference type="EMBL" id="JAINUG010001567">
    <property type="protein sequence ID" value="KAJ8355165.1"/>
    <property type="molecule type" value="Genomic_DNA"/>
</dbReference>
<reference evidence="1" key="1">
    <citation type="journal article" date="2023" name="Science">
        <title>Genome structures resolve the early diversification of teleost fishes.</title>
        <authorList>
            <person name="Parey E."/>
            <person name="Louis A."/>
            <person name="Montfort J."/>
            <person name="Bouchez O."/>
            <person name="Roques C."/>
            <person name="Iampietro C."/>
            <person name="Lluch J."/>
            <person name="Castinel A."/>
            <person name="Donnadieu C."/>
            <person name="Desvignes T."/>
            <person name="Floi Bucao C."/>
            <person name="Jouanno E."/>
            <person name="Wen M."/>
            <person name="Mejri S."/>
            <person name="Dirks R."/>
            <person name="Jansen H."/>
            <person name="Henkel C."/>
            <person name="Chen W.J."/>
            <person name="Zahm M."/>
            <person name="Cabau C."/>
            <person name="Klopp C."/>
            <person name="Thompson A.W."/>
            <person name="Robinson-Rechavi M."/>
            <person name="Braasch I."/>
            <person name="Lecointre G."/>
            <person name="Bobe J."/>
            <person name="Postlethwait J.H."/>
            <person name="Berthelot C."/>
            <person name="Roest Crollius H."/>
            <person name="Guiguen Y."/>
        </authorList>
    </citation>
    <scope>NUCLEOTIDE SEQUENCE</scope>
    <source>
        <strain evidence="1">NC1722</strain>
    </source>
</reference>
<comment type="caution">
    <text evidence="1">The sequence shown here is derived from an EMBL/GenBank/DDBJ whole genome shotgun (WGS) entry which is preliminary data.</text>
</comment>
<accession>A0AAD7VXB1</accession>
<organism evidence="1 2">
    <name type="scientific">Aldrovandia affinis</name>
    <dbReference type="NCBI Taxonomy" id="143900"/>
    <lineage>
        <taxon>Eukaryota</taxon>
        <taxon>Metazoa</taxon>
        <taxon>Chordata</taxon>
        <taxon>Craniata</taxon>
        <taxon>Vertebrata</taxon>
        <taxon>Euteleostomi</taxon>
        <taxon>Actinopterygii</taxon>
        <taxon>Neopterygii</taxon>
        <taxon>Teleostei</taxon>
        <taxon>Notacanthiformes</taxon>
        <taxon>Halosauridae</taxon>
        <taxon>Aldrovandia</taxon>
    </lineage>
</organism>
<evidence type="ECO:0000313" key="1">
    <source>
        <dbReference type="EMBL" id="KAJ8355165.1"/>
    </source>
</evidence>
<name>A0AAD7VXB1_9TELE</name>